<feature type="domain" description="Glutamine amidotransferase type-2" evidence="11">
    <location>
        <begin position="2"/>
        <end position="214"/>
    </location>
</feature>
<keyword evidence="8" id="KW-0061">Asparagine biosynthesis</keyword>
<dbReference type="SUPFAM" id="SSF56235">
    <property type="entry name" value="N-terminal nucleophile aminohydrolases (Ntn hydrolases)"/>
    <property type="match status" value="1"/>
</dbReference>
<evidence type="ECO:0000259" key="11">
    <source>
        <dbReference type="PROSITE" id="PS51278"/>
    </source>
</evidence>
<evidence type="ECO:0000256" key="6">
    <source>
        <dbReference type="ARBA" id="ARBA00022962"/>
    </source>
</evidence>
<evidence type="ECO:0000256" key="9">
    <source>
        <dbReference type="PIRSR" id="PIRSR001589-2"/>
    </source>
</evidence>
<dbReference type="PANTHER" id="PTHR43284">
    <property type="entry name" value="ASPARAGINE SYNTHETASE (GLUTAMINE-HYDROLYZING)"/>
    <property type="match status" value="1"/>
</dbReference>
<evidence type="ECO:0000256" key="2">
    <source>
        <dbReference type="ARBA" id="ARBA00005752"/>
    </source>
</evidence>
<dbReference type="Pfam" id="PF00733">
    <property type="entry name" value="Asn_synthase"/>
    <property type="match status" value="1"/>
</dbReference>
<evidence type="ECO:0000313" key="13">
    <source>
        <dbReference type="Proteomes" id="UP000245370"/>
    </source>
</evidence>
<dbReference type="PANTHER" id="PTHR43284:SF1">
    <property type="entry name" value="ASPARAGINE SYNTHETASE"/>
    <property type="match status" value="1"/>
</dbReference>
<reference evidence="12 13" key="2">
    <citation type="submission" date="2018-05" db="EMBL/GenBank/DDBJ databases">
        <authorList>
            <person name="Lanie J.A."/>
            <person name="Ng W.-L."/>
            <person name="Kazmierczak K.M."/>
            <person name="Andrzejewski T.M."/>
            <person name="Davidsen T.M."/>
            <person name="Wayne K.J."/>
            <person name="Tettelin H."/>
            <person name="Glass J.I."/>
            <person name="Rusch D."/>
            <person name="Podicherti R."/>
            <person name="Tsui H.-C.T."/>
            <person name="Winkler M.E."/>
        </authorList>
    </citation>
    <scope>NUCLEOTIDE SEQUENCE [LARGE SCALE GENOMIC DNA]</scope>
    <source>
        <strain evidence="12 13">C305</strain>
    </source>
</reference>
<gene>
    <name evidence="12" type="primary">asnB</name>
    <name evidence="12" type="ORF">DIT68_11035</name>
</gene>
<dbReference type="GO" id="GO:0005524">
    <property type="term" value="F:ATP binding"/>
    <property type="evidence" value="ECO:0007669"/>
    <property type="project" value="UniProtKB-KW"/>
</dbReference>
<dbReference type="InterPro" id="IPR001962">
    <property type="entry name" value="Asn_synthase"/>
</dbReference>
<feature type="binding site" evidence="9">
    <location>
        <begin position="362"/>
        <end position="363"/>
    </location>
    <ligand>
        <name>ATP</name>
        <dbReference type="ChEBI" id="CHEBI:30616"/>
    </ligand>
</feature>
<dbReference type="RefSeq" id="WP_109359865.1">
    <property type="nucleotide sequence ID" value="NZ_QFRJ01000008.1"/>
</dbReference>
<keyword evidence="8" id="KW-0028">Amino-acid biosynthesis</keyword>
<dbReference type="EC" id="6.3.5.4" evidence="3"/>
<comment type="pathway">
    <text evidence="1">Amino-acid biosynthesis; L-asparagine biosynthesis; L-asparagine from L-aspartate (L-Gln route): step 1/1.</text>
</comment>
<dbReference type="Pfam" id="PF13522">
    <property type="entry name" value="GATase_6"/>
    <property type="match status" value="1"/>
</dbReference>
<dbReference type="EMBL" id="QFRJ01000008">
    <property type="protein sequence ID" value="PWH85163.1"/>
    <property type="molecule type" value="Genomic_DNA"/>
</dbReference>
<keyword evidence="6 8" id="KW-0315">Glutamine amidotransferase</keyword>
<dbReference type="OrthoDB" id="9763290at2"/>
<evidence type="ECO:0000256" key="7">
    <source>
        <dbReference type="ARBA" id="ARBA00048741"/>
    </source>
</evidence>
<dbReference type="CDD" id="cd01991">
    <property type="entry name" value="Asn_synthase_B_C"/>
    <property type="match status" value="1"/>
</dbReference>
<comment type="catalytic activity">
    <reaction evidence="7">
        <text>L-aspartate + L-glutamine + ATP + H2O = L-asparagine + L-glutamate + AMP + diphosphate + H(+)</text>
        <dbReference type="Rhea" id="RHEA:12228"/>
        <dbReference type="ChEBI" id="CHEBI:15377"/>
        <dbReference type="ChEBI" id="CHEBI:15378"/>
        <dbReference type="ChEBI" id="CHEBI:29985"/>
        <dbReference type="ChEBI" id="CHEBI:29991"/>
        <dbReference type="ChEBI" id="CHEBI:30616"/>
        <dbReference type="ChEBI" id="CHEBI:33019"/>
        <dbReference type="ChEBI" id="CHEBI:58048"/>
        <dbReference type="ChEBI" id="CHEBI:58359"/>
        <dbReference type="ChEBI" id="CHEBI:456215"/>
        <dbReference type="EC" id="6.3.5.4"/>
    </reaction>
</comment>
<feature type="binding site" evidence="9">
    <location>
        <position position="102"/>
    </location>
    <ligand>
        <name>L-glutamine</name>
        <dbReference type="ChEBI" id="CHEBI:58359"/>
    </ligand>
</feature>
<feature type="site" description="Important for beta-aspartyl-AMP intermediate formation" evidence="10">
    <location>
        <position position="364"/>
    </location>
</feature>
<feature type="active site" description="For GATase activity" evidence="8">
    <location>
        <position position="2"/>
    </location>
</feature>
<dbReference type="GO" id="GO:0004066">
    <property type="term" value="F:asparagine synthase (glutamine-hydrolyzing) activity"/>
    <property type="evidence" value="ECO:0007669"/>
    <property type="project" value="UniProtKB-EC"/>
</dbReference>
<dbReference type="GO" id="GO:0005829">
    <property type="term" value="C:cytosol"/>
    <property type="evidence" value="ECO:0007669"/>
    <property type="project" value="TreeGrafter"/>
</dbReference>
<dbReference type="InterPro" id="IPR051786">
    <property type="entry name" value="ASN_synthetase/amidase"/>
</dbReference>
<reference evidence="12 13" key="1">
    <citation type="submission" date="2018-05" db="EMBL/GenBank/DDBJ databases">
        <title>Brumimicrobium oceani sp. nov., isolated from coastal sediment.</title>
        <authorList>
            <person name="Kou Y."/>
        </authorList>
    </citation>
    <scope>NUCLEOTIDE SEQUENCE [LARGE SCALE GENOMIC DNA]</scope>
    <source>
        <strain evidence="12 13">C305</strain>
    </source>
</reference>
<evidence type="ECO:0000313" key="12">
    <source>
        <dbReference type="EMBL" id="PWH85163.1"/>
    </source>
</evidence>
<dbReference type="InterPro" id="IPR033738">
    <property type="entry name" value="AsnB_N"/>
</dbReference>
<name>A0A2U2XBM4_9FLAO</name>
<accession>A0A2U2XBM4</accession>
<comment type="caution">
    <text evidence="12">The sequence shown here is derived from an EMBL/GenBank/DDBJ whole genome shotgun (WGS) entry which is preliminary data.</text>
</comment>
<dbReference type="PIRSF" id="PIRSF001589">
    <property type="entry name" value="Asn_synthetase_glu-h"/>
    <property type="match status" value="1"/>
</dbReference>
<evidence type="ECO:0000256" key="3">
    <source>
        <dbReference type="ARBA" id="ARBA00012737"/>
    </source>
</evidence>
<keyword evidence="5 9" id="KW-0067">ATP-binding</keyword>
<keyword evidence="4 9" id="KW-0547">Nucleotide-binding</keyword>
<evidence type="ECO:0000256" key="10">
    <source>
        <dbReference type="PIRSR" id="PIRSR001589-3"/>
    </source>
</evidence>
<dbReference type="GO" id="GO:0006529">
    <property type="term" value="P:asparagine biosynthetic process"/>
    <property type="evidence" value="ECO:0007669"/>
    <property type="project" value="UniProtKB-KW"/>
</dbReference>
<proteinExistence type="inferred from homology"/>
<evidence type="ECO:0000256" key="1">
    <source>
        <dbReference type="ARBA" id="ARBA00005187"/>
    </source>
</evidence>
<dbReference type="InterPro" id="IPR017932">
    <property type="entry name" value="GATase_2_dom"/>
</dbReference>
<dbReference type="InterPro" id="IPR006426">
    <property type="entry name" value="Asn_synth_AEB"/>
</dbReference>
<dbReference type="Gene3D" id="3.40.50.620">
    <property type="entry name" value="HUPs"/>
    <property type="match status" value="1"/>
</dbReference>
<dbReference type="NCBIfam" id="TIGR01536">
    <property type="entry name" value="asn_synth_AEB"/>
    <property type="match status" value="1"/>
</dbReference>
<keyword evidence="13" id="KW-1185">Reference proteome</keyword>
<evidence type="ECO:0000256" key="5">
    <source>
        <dbReference type="ARBA" id="ARBA00022840"/>
    </source>
</evidence>
<dbReference type="InterPro" id="IPR029055">
    <property type="entry name" value="Ntn_hydrolases_N"/>
</dbReference>
<evidence type="ECO:0000256" key="8">
    <source>
        <dbReference type="PIRSR" id="PIRSR001589-1"/>
    </source>
</evidence>
<protein>
    <recommendedName>
        <fullName evidence="3">asparagine synthase (glutamine-hydrolyzing)</fullName>
        <ecNumber evidence="3">6.3.5.4</ecNumber>
    </recommendedName>
</protein>
<sequence>MCGIVGLKKFSEPPKDSDINGVKNALLSQKHRGPDNTSLEVMGNSIMGHNRLAIIDLNERSNQPFYDKSERYSIVFNGEIYNYPELKNDLLKKEYIFETSSDTEVLLYHIIENGVAGINDLQGCFAFAFYDQLEDEMLLVRDHMGINPLLFSIQEDAILFASELTAFKYMLKETSINQSALNAYFQFTYVPAPDTMIEGVHKLLPGHYLKIKGGSVDVLEYYSVRNAEKVDMPYEKAVLEVKRRIENAVIKRLNADVPIGAFLSGGVDSSIVSRMTTDFKTSVNTFSIGFVGNDFFDESQYAKNVAEHIGSSHFPIQLEKESIVESFHEVLAAYDEPFADSSAVAMYFLSREAKKQVTVCLSGDGADELFAGYNKHKAYIRSKKPGILLKVASKVAGQMSGGNRRGKISNRIRQMKKFGDLLQQKWPDSYWMLAQFISKNRRDNLLLNSSPYKSKIKPGEDNLQSFLMTDQQFILPNDMLKKVDLMSMNHSVEVRTPFLDREVVDFVNGLPDEYKYANGVGKRILRDAFRDVLPDEVFSRSKKGFEIPLQDWIESVWGNVVNESWFSKEYIENQNVFSIDGVTQLKLDFEKGEEEEATVTMWAFIVFQNWFERWMEK</sequence>
<dbReference type="CDD" id="cd00712">
    <property type="entry name" value="AsnB"/>
    <property type="match status" value="1"/>
</dbReference>
<dbReference type="Gene3D" id="3.60.20.10">
    <property type="entry name" value="Glutamine Phosphoribosylpyrophosphate, subunit 1, domain 1"/>
    <property type="match status" value="1"/>
</dbReference>
<organism evidence="12 13">
    <name type="scientific">Brumimicrobium oceani</name>
    <dbReference type="NCBI Taxonomy" id="2100725"/>
    <lineage>
        <taxon>Bacteria</taxon>
        <taxon>Pseudomonadati</taxon>
        <taxon>Bacteroidota</taxon>
        <taxon>Flavobacteriia</taxon>
        <taxon>Flavobacteriales</taxon>
        <taxon>Crocinitomicaceae</taxon>
        <taxon>Brumimicrobium</taxon>
    </lineage>
</organism>
<dbReference type="SUPFAM" id="SSF52402">
    <property type="entry name" value="Adenine nucleotide alpha hydrolases-like"/>
    <property type="match status" value="1"/>
</dbReference>
<dbReference type="AlphaFoldDB" id="A0A2U2XBM4"/>
<feature type="binding site" evidence="9">
    <location>
        <position position="288"/>
    </location>
    <ligand>
        <name>ATP</name>
        <dbReference type="ChEBI" id="CHEBI:30616"/>
    </ligand>
</feature>
<evidence type="ECO:0000256" key="4">
    <source>
        <dbReference type="ARBA" id="ARBA00022741"/>
    </source>
</evidence>
<dbReference type="Proteomes" id="UP000245370">
    <property type="component" value="Unassembled WGS sequence"/>
</dbReference>
<comment type="similarity">
    <text evidence="2">Belongs to the asparagine synthetase family.</text>
</comment>
<dbReference type="PROSITE" id="PS51278">
    <property type="entry name" value="GATASE_TYPE_2"/>
    <property type="match status" value="1"/>
</dbReference>
<dbReference type="InterPro" id="IPR014729">
    <property type="entry name" value="Rossmann-like_a/b/a_fold"/>
</dbReference>